<organism evidence="1 2">
    <name type="scientific">Erwinia phage pEp_SNUABM_01</name>
    <dbReference type="NCBI Taxonomy" id="2601643"/>
    <lineage>
        <taxon>Viruses</taxon>
        <taxon>Duplodnaviria</taxon>
        <taxon>Heunggongvirae</taxon>
        <taxon>Uroviricota</taxon>
        <taxon>Caudoviricetes</taxon>
        <taxon>Vequintavirinae</taxon>
        <taxon>Henunavirus</taxon>
        <taxon>Henunavirus SNUABM01</taxon>
    </lineage>
</organism>
<gene>
    <name evidence="1" type="ORF">pEpSNUABM01_033</name>
</gene>
<dbReference type="Proteomes" id="UP000326545">
    <property type="component" value="Segment"/>
</dbReference>
<sequence length="124" mass="13894">MITIDEFRALPAGTIFYVAAPGNLAIESNTLSEERFVKVIDSPNGIHLQLTGGGISYKYGKEGKSFFLDKDEAIAFMEERHLVRYNNNVMYHATQIEKLKAALEKLQAEGPGEPNYKFHARSDV</sequence>
<proteinExistence type="predicted"/>
<evidence type="ECO:0000313" key="2">
    <source>
        <dbReference type="Proteomes" id="UP000326545"/>
    </source>
</evidence>
<dbReference type="EMBL" id="MN184887">
    <property type="protein sequence ID" value="QEQ94859.1"/>
    <property type="molecule type" value="Genomic_DNA"/>
</dbReference>
<accession>A0A5J6DAG0</accession>
<name>A0A5J6DAG0_9CAUD</name>
<evidence type="ECO:0000313" key="1">
    <source>
        <dbReference type="EMBL" id="QEQ94859.1"/>
    </source>
</evidence>
<reference evidence="1 2" key="1">
    <citation type="submission" date="2019-07" db="EMBL/GenBank/DDBJ databases">
        <title>Complete genome sequence of bacteriophages infecting Erwinia pyrifoliae.</title>
        <authorList>
            <person name="Kim S.G."/>
            <person name="Park S.C."/>
        </authorList>
    </citation>
    <scope>NUCLEOTIDE SEQUENCE [LARGE SCALE GENOMIC DNA]</scope>
</reference>
<protein>
    <submittedName>
        <fullName evidence="1">Uncharacterized protein</fullName>
    </submittedName>
</protein>
<keyword evidence="2" id="KW-1185">Reference proteome</keyword>